<dbReference type="EMBL" id="CADCUR010000096">
    <property type="protein sequence ID" value="CAA9393963.1"/>
    <property type="molecule type" value="Genomic_DNA"/>
</dbReference>
<accession>A0A6J4NPF4</accession>
<evidence type="ECO:0000313" key="2">
    <source>
        <dbReference type="EMBL" id="CAA9393963.1"/>
    </source>
</evidence>
<evidence type="ECO:0008006" key="3">
    <source>
        <dbReference type="Google" id="ProtNLM"/>
    </source>
</evidence>
<feature type="transmembrane region" description="Helical" evidence="1">
    <location>
        <begin position="12"/>
        <end position="34"/>
    </location>
</feature>
<keyword evidence="1" id="KW-0472">Membrane</keyword>
<dbReference type="InterPro" id="IPR018723">
    <property type="entry name" value="DUF2254_membrane"/>
</dbReference>
<organism evidence="2">
    <name type="scientific">uncultured Pyrinomonadaceae bacterium</name>
    <dbReference type="NCBI Taxonomy" id="2283094"/>
    <lineage>
        <taxon>Bacteria</taxon>
        <taxon>Pseudomonadati</taxon>
        <taxon>Acidobacteriota</taxon>
        <taxon>Blastocatellia</taxon>
        <taxon>Blastocatellales</taxon>
        <taxon>Pyrinomonadaceae</taxon>
        <taxon>environmental samples</taxon>
    </lineage>
</organism>
<keyword evidence="1" id="KW-1133">Transmembrane helix</keyword>
<feature type="transmembrane region" description="Helical" evidence="1">
    <location>
        <begin position="139"/>
        <end position="159"/>
    </location>
</feature>
<sequence>MNKLKQFLSDLRASLWFVPGVMIAFSIALAVGLIEIDSRVQPEWFDNFPRLFGLGADGSRGMLTAIASSMLTVAALAFTLTLSAVTQASGQFTPRIFRNFMRDRANQFVLGYFVSVFAFCLIVLRTIRGGDELKFVPSLAVMVGLALALGGILVLIFFIHHIADSLQITTILDNITLETKKSIERLFPEKLGEAASGDEKHEAWRAESVKNWTKIPAPVSGYVQSVDADGLLEYAAENNLLIRMRRGIGQFAGSGATLAEIAPSSESDRKNVSRREKTENETIEKVAGFFTLDRHRTVEQDAGFGIRQIVDIALKALSPGVNDTTTAVECIDNLGEIVGEIARRRLPARVRSKDNVPRVLTFAPEFGDYVETAFDQIRASGKANQAIFERLLTTIQFVAERTSDKTRRNALRRQVELIGEYTEQTLETDYEKEKVRLKINEAKKFLSE</sequence>
<reference evidence="2" key="1">
    <citation type="submission" date="2020-02" db="EMBL/GenBank/DDBJ databases">
        <authorList>
            <person name="Meier V. D."/>
        </authorList>
    </citation>
    <scope>NUCLEOTIDE SEQUENCE</scope>
    <source>
        <strain evidence="2">AVDCRST_MAG74</strain>
    </source>
</reference>
<evidence type="ECO:0000256" key="1">
    <source>
        <dbReference type="SAM" id="Phobius"/>
    </source>
</evidence>
<keyword evidence="1" id="KW-0812">Transmembrane</keyword>
<protein>
    <recommendedName>
        <fullName evidence="3">DUF2254 domain-containing protein</fullName>
    </recommendedName>
</protein>
<feature type="transmembrane region" description="Helical" evidence="1">
    <location>
        <begin position="107"/>
        <end position="127"/>
    </location>
</feature>
<gene>
    <name evidence="2" type="ORF">AVDCRST_MAG74-1263</name>
</gene>
<dbReference type="AlphaFoldDB" id="A0A6J4NPF4"/>
<dbReference type="Pfam" id="PF10011">
    <property type="entry name" value="DUF2254"/>
    <property type="match status" value="1"/>
</dbReference>
<proteinExistence type="predicted"/>
<name>A0A6J4NPF4_9BACT</name>
<feature type="transmembrane region" description="Helical" evidence="1">
    <location>
        <begin position="62"/>
        <end position="86"/>
    </location>
</feature>